<evidence type="ECO:0000313" key="5">
    <source>
        <dbReference type="EMBL" id="KAK8899670.1"/>
    </source>
</evidence>
<proteinExistence type="predicted"/>
<comment type="subcellular location">
    <subcellularLocation>
        <location evidence="1">Nucleus</location>
    </subcellularLocation>
</comment>
<dbReference type="Proteomes" id="UP001470230">
    <property type="component" value="Unassembled WGS sequence"/>
</dbReference>
<dbReference type="PANTHER" id="PTHR18034:SF4">
    <property type="entry name" value="NUCLEOLAR MIF4G DOMAIN-CONTAINING PROTEIN 1"/>
    <property type="match status" value="1"/>
</dbReference>
<evidence type="ECO:0000256" key="3">
    <source>
        <dbReference type="SAM" id="MobiDB-lite"/>
    </source>
</evidence>
<dbReference type="PROSITE" id="PS51366">
    <property type="entry name" value="MI"/>
    <property type="match status" value="1"/>
</dbReference>
<accession>A0ABR2L8J7</accession>
<dbReference type="EMBL" id="JAPFFF010000001">
    <property type="protein sequence ID" value="KAK8899670.1"/>
    <property type="molecule type" value="Genomic_DNA"/>
</dbReference>
<comment type="caution">
    <text evidence="5">The sequence shown here is derived from an EMBL/GenBank/DDBJ whole genome shotgun (WGS) entry which is preliminary data.</text>
</comment>
<dbReference type="InterPro" id="IPR003891">
    <property type="entry name" value="Initiation_fac_eIF4g_MI"/>
</dbReference>
<dbReference type="InterPro" id="IPR050781">
    <property type="entry name" value="CWC22_splicing_factor"/>
</dbReference>
<dbReference type="Pfam" id="PF02847">
    <property type="entry name" value="MA3"/>
    <property type="match status" value="1"/>
</dbReference>
<feature type="compositionally biased region" description="Polar residues" evidence="3">
    <location>
        <begin position="1"/>
        <end position="13"/>
    </location>
</feature>
<keyword evidence="6" id="KW-1185">Reference proteome</keyword>
<protein>
    <submittedName>
        <fullName evidence="5">Nucleolar MIF4G domain-containing protein 1</fullName>
    </submittedName>
</protein>
<keyword evidence="2" id="KW-0539">Nucleus</keyword>
<feature type="domain" description="MI" evidence="4">
    <location>
        <begin position="253"/>
        <end position="371"/>
    </location>
</feature>
<feature type="compositionally biased region" description="Acidic residues" evidence="3">
    <location>
        <begin position="14"/>
        <end position="35"/>
    </location>
</feature>
<evidence type="ECO:0000313" key="6">
    <source>
        <dbReference type="Proteomes" id="UP001470230"/>
    </source>
</evidence>
<sequence length="453" mass="52196">MSKNQQNEKQQNIDSEEYDEEEELGYEDFASDSDGIEMPHFVTPTTAEQDDEEIEYYAQKLGIADDNEWDEDSILLGYSKITEGLTSASRNKKKRMEQKAPMIEATRTPDEEAARKDFTGLLNRIAPSNYNMIASRIRESFSSHPQEASIPMFTRCITQRILSDVPLPPIFIDVYSRALQEIPEAIQPTIDELQKRIDDSKCINIRPFLNAIGEDKVNMYLSKDAETDKKGIKVDEEVSQLTKIARQLHMTTDLRRSIFNAVMTAIDIEDAYSKIAKLDLSKTQRKEVPLVIIECCKNEATYNPYYAGLVSYFIKYDKFFVKNLRAALKNTIKLMSASKFTALQIRNISFLFYELIENKSIDLNILKGISLIQQPAQGTLFINILFRELLQKWDKDIFIGQIDAISKMPNFGADMRKFFEQRLKPFVTDKSPNFPKEKLSLLRKLTEMLNTIQ</sequence>
<organism evidence="5 6">
    <name type="scientific">Tritrichomonas musculus</name>
    <dbReference type="NCBI Taxonomy" id="1915356"/>
    <lineage>
        <taxon>Eukaryota</taxon>
        <taxon>Metamonada</taxon>
        <taxon>Parabasalia</taxon>
        <taxon>Tritrichomonadida</taxon>
        <taxon>Tritrichomonadidae</taxon>
        <taxon>Tritrichomonas</taxon>
    </lineage>
</organism>
<gene>
    <name evidence="5" type="ORF">M9Y10_001992</name>
</gene>
<evidence type="ECO:0000256" key="2">
    <source>
        <dbReference type="ARBA" id="ARBA00023242"/>
    </source>
</evidence>
<reference evidence="5 6" key="1">
    <citation type="submission" date="2024-04" db="EMBL/GenBank/DDBJ databases">
        <title>Tritrichomonas musculus Genome.</title>
        <authorList>
            <person name="Alves-Ferreira E."/>
            <person name="Grigg M."/>
            <person name="Lorenzi H."/>
            <person name="Galac M."/>
        </authorList>
    </citation>
    <scope>NUCLEOTIDE SEQUENCE [LARGE SCALE GENOMIC DNA]</scope>
    <source>
        <strain evidence="5 6">EAF2021</strain>
    </source>
</reference>
<dbReference type="SMART" id="SM00544">
    <property type="entry name" value="MA3"/>
    <property type="match status" value="1"/>
</dbReference>
<evidence type="ECO:0000259" key="4">
    <source>
        <dbReference type="PROSITE" id="PS51366"/>
    </source>
</evidence>
<name>A0ABR2L8J7_9EUKA</name>
<evidence type="ECO:0000256" key="1">
    <source>
        <dbReference type="ARBA" id="ARBA00004123"/>
    </source>
</evidence>
<dbReference type="PANTHER" id="PTHR18034">
    <property type="entry name" value="CELL CYCLE CONTROL PROTEIN CWF22-RELATED"/>
    <property type="match status" value="1"/>
</dbReference>
<feature type="region of interest" description="Disordered" evidence="3">
    <location>
        <begin position="1"/>
        <end position="51"/>
    </location>
</feature>